<comment type="subunit">
    <text evidence="10">Homopentamer.</text>
</comment>
<evidence type="ECO:0000256" key="8">
    <source>
        <dbReference type="ARBA" id="ARBA00023136"/>
    </source>
</evidence>
<dbReference type="Proteomes" id="UP000607397">
    <property type="component" value="Unassembled WGS sequence"/>
</dbReference>
<evidence type="ECO:0000256" key="7">
    <source>
        <dbReference type="ARBA" id="ARBA00023065"/>
    </source>
</evidence>
<dbReference type="PROSITE" id="PS01327">
    <property type="entry name" value="MSCL"/>
    <property type="match status" value="1"/>
</dbReference>
<evidence type="ECO:0000313" key="12">
    <source>
        <dbReference type="Proteomes" id="UP000607397"/>
    </source>
</evidence>
<dbReference type="EMBL" id="WVIC01000004">
    <property type="protein sequence ID" value="NCJ05491.1"/>
    <property type="molecule type" value="Genomic_DNA"/>
</dbReference>
<dbReference type="PRINTS" id="PR01264">
    <property type="entry name" value="MECHCHANNEL"/>
</dbReference>
<dbReference type="PANTHER" id="PTHR30266:SF2">
    <property type="entry name" value="LARGE-CONDUCTANCE MECHANOSENSITIVE CHANNEL"/>
    <property type="match status" value="1"/>
</dbReference>
<dbReference type="InterPro" id="IPR019823">
    <property type="entry name" value="Mechanosensitive_channel_CS"/>
</dbReference>
<keyword evidence="5 10" id="KW-0812">Transmembrane</keyword>
<evidence type="ECO:0000256" key="3">
    <source>
        <dbReference type="ARBA" id="ARBA00022448"/>
    </source>
</evidence>
<keyword evidence="6 10" id="KW-1133">Transmembrane helix</keyword>
<comment type="caution">
    <text evidence="11">The sequence shown here is derived from an EMBL/GenBank/DDBJ whole genome shotgun (WGS) entry which is preliminary data.</text>
</comment>
<sequence>MVRNGRAKTGGFFRDFRDFALKGNVVDLAVAVIIGGAFGQIVTSFIEDIVTPALLNPAMEAAGVEQIESLTFNGIRYGSFLAAVLNFVVIAFVIFLMVRSIEATRRRLQRQETIVEEAVPEADPAIVAQERLVTSLDRLTQTIETRSL</sequence>
<dbReference type="RefSeq" id="WP_161823971.1">
    <property type="nucleotide sequence ID" value="NZ_WVIC01000004.1"/>
</dbReference>
<evidence type="ECO:0000256" key="10">
    <source>
        <dbReference type="HAMAP-Rule" id="MF_00115"/>
    </source>
</evidence>
<dbReference type="AlphaFoldDB" id="A0A8K1ZWN9"/>
<dbReference type="InterPro" id="IPR001185">
    <property type="entry name" value="MS_channel"/>
</dbReference>
<accession>A0A8K1ZWN9</accession>
<evidence type="ECO:0000256" key="1">
    <source>
        <dbReference type="ARBA" id="ARBA00004651"/>
    </source>
</evidence>
<dbReference type="Pfam" id="PF01741">
    <property type="entry name" value="MscL"/>
    <property type="match status" value="1"/>
</dbReference>
<comment type="similarity">
    <text evidence="2 10">Belongs to the MscL family.</text>
</comment>
<dbReference type="HAMAP" id="MF_00115">
    <property type="entry name" value="MscL"/>
    <property type="match status" value="1"/>
</dbReference>
<proteinExistence type="inferred from homology"/>
<dbReference type="InterPro" id="IPR037673">
    <property type="entry name" value="MSC/AndL"/>
</dbReference>
<keyword evidence="3 10" id="KW-0813">Transport</keyword>
<evidence type="ECO:0000313" key="11">
    <source>
        <dbReference type="EMBL" id="NCJ05491.1"/>
    </source>
</evidence>
<dbReference type="SUPFAM" id="SSF81330">
    <property type="entry name" value="Gated mechanosensitive channel"/>
    <property type="match status" value="1"/>
</dbReference>
<evidence type="ECO:0000256" key="9">
    <source>
        <dbReference type="ARBA" id="ARBA00023303"/>
    </source>
</evidence>
<evidence type="ECO:0000256" key="6">
    <source>
        <dbReference type="ARBA" id="ARBA00022989"/>
    </source>
</evidence>
<keyword evidence="9 10" id="KW-0407">Ion channel</keyword>
<keyword evidence="12" id="KW-1185">Reference proteome</keyword>
<evidence type="ECO:0000256" key="5">
    <source>
        <dbReference type="ARBA" id="ARBA00022692"/>
    </source>
</evidence>
<dbReference type="PANTHER" id="PTHR30266">
    <property type="entry name" value="MECHANOSENSITIVE CHANNEL MSCL"/>
    <property type="match status" value="1"/>
</dbReference>
<comment type="function">
    <text evidence="10">Channel that opens in response to stretch forces in the membrane lipid bilayer. May participate in the regulation of osmotic pressure changes within the cell.</text>
</comment>
<reference evidence="11" key="1">
    <citation type="submission" date="2019-12" db="EMBL/GenBank/DDBJ databases">
        <title>High-Quality draft genome sequences of three cyanobacteria isolated from the limestone walls of the Old Cathedral of Coimbra.</title>
        <authorList>
            <person name="Tiago I."/>
            <person name="Soares F."/>
            <person name="Portugal A."/>
        </authorList>
    </citation>
    <scope>NUCLEOTIDE SEQUENCE [LARGE SCALE GENOMIC DNA]</scope>
    <source>
        <strain evidence="11">C</strain>
    </source>
</reference>
<feature type="transmembrane region" description="Helical" evidence="10">
    <location>
        <begin position="21"/>
        <end position="46"/>
    </location>
</feature>
<keyword evidence="7 10" id="KW-0406">Ion transport</keyword>
<feature type="transmembrane region" description="Helical" evidence="10">
    <location>
        <begin position="77"/>
        <end position="98"/>
    </location>
</feature>
<dbReference type="NCBIfam" id="TIGR00220">
    <property type="entry name" value="mscL"/>
    <property type="match status" value="1"/>
</dbReference>
<name>A0A8K1ZWN9_9CYAN</name>
<keyword evidence="4 10" id="KW-1003">Cell membrane</keyword>
<gene>
    <name evidence="10 11" type="primary">mscL</name>
    <name evidence="11" type="ORF">GS597_02965</name>
</gene>
<evidence type="ECO:0000256" key="4">
    <source>
        <dbReference type="ARBA" id="ARBA00022475"/>
    </source>
</evidence>
<keyword evidence="8 10" id="KW-0472">Membrane</keyword>
<dbReference type="Gene3D" id="1.10.1200.120">
    <property type="entry name" value="Large-conductance mechanosensitive channel, MscL, domain 1"/>
    <property type="match status" value="1"/>
</dbReference>
<evidence type="ECO:0000256" key="2">
    <source>
        <dbReference type="ARBA" id="ARBA00007254"/>
    </source>
</evidence>
<dbReference type="InterPro" id="IPR036019">
    <property type="entry name" value="MscL_channel"/>
</dbReference>
<dbReference type="GO" id="GO:0008381">
    <property type="term" value="F:mechanosensitive monoatomic ion channel activity"/>
    <property type="evidence" value="ECO:0007669"/>
    <property type="project" value="UniProtKB-UniRule"/>
</dbReference>
<comment type="subcellular location">
    <subcellularLocation>
        <location evidence="1 10">Cell membrane</location>
        <topology evidence="1 10">Multi-pass membrane protein</topology>
    </subcellularLocation>
</comment>
<organism evidence="11 12">
    <name type="scientific">Petrachloros mirabilis ULC683</name>
    <dbReference type="NCBI Taxonomy" id="2781853"/>
    <lineage>
        <taxon>Bacteria</taxon>
        <taxon>Bacillati</taxon>
        <taxon>Cyanobacteriota</taxon>
        <taxon>Cyanophyceae</taxon>
        <taxon>Synechococcales</taxon>
        <taxon>Petrachlorosaceae</taxon>
        <taxon>Petrachloros</taxon>
        <taxon>Petrachloros mirabilis</taxon>
    </lineage>
</organism>
<protein>
    <recommendedName>
        <fullName evidence="10">Large-conductance mechanosensitive channel</fullName>
    </recommendedName>
</protein>
<dbReference type="GO" id="GO:0005886">
    <property type="term" value="C:plasma membrane"/>
    <property type="evidence" value="ECO:0007669"/>
    <property type="project" value="UniProtKB-SubCell"/>
</dbReference>